<dbReference type="RefSeq" id="WP_104752592.1">
    <property type="nucleotide sequence ID" value="NZ_FZMF01000033.1"/>
</dbReference>
<reference evidence="13" key="1">
    <citation type="journal article" date="2019" name="Int. J. Syst. Evol. Microbiol.">
        <title>The Global Catalogue of Microorganisms (GCM) 10K type strain sequencing project: providing services to taxonomists for standard genome sequencing and annotation.</title>
        <authorList>
            <consortium name="The Broad Institute Genomics Platform"/>
            <consortium name="The Broad Institute Genome Sequencing Center for Infectious Disease"/>
            <person name="Wu L."/>
            <person name="Ma J."/>
        </authorList>
    </citation>
    <scope>NUCLEOTIDE SEQUENCE [LARGE SCALE GENOMIC DNA]</scope>
    <source>
        <strain evidence="13">CCUG 53816</strain>
    </source>
</reference>
<keyword evidence="10 11" id="KW-0472">Membrane</keyword>
<comment type="caution">
    <text evidence="12">The sequence shown here is derived from an EMBL/GenBank/DDBJ whole genome shotgun (WGS) entry which is preliminary data.</text>
</comment>
<keyword evidence="8 11" id="KW-1133">Transmembrane helix</keyword>
<proteinExistence type="inferred from homology"/>
<evidence type="ECO:0000313" key="12">
    <source>
        <dbReference type="EMBL" id="MFC3848009.1"/>
    </source>
</evidence>
<evidence type="ECO:0000256" key="8">
    <source>
        <dbReference type="ARBA" id="ARBA00022989"/>
    </source>
</evidence>
<gene>
    <name evidence="12" type="primary">yajC</name>
    <name evidence="12" type="ORF">ACFOPX_05655</name>
</gene>
<dbReference type="NCBIfam" id="TIGR00739">
    <property type="entry name" value="yajC"/>
    <property type="match status" value="1"/>
</dbReference>
<dbReference type="PRINTS" id="PR01853">
    <property type="entry name" value="YAJCTRNLCASE"/>
</dbReference>
<evidence type="ECO:0000256" key="3">
    <source>
        <dbReference type="ARBA" id="ARBA00014962"/>
    </source>
</evidence>
<dbReference type="SMART" id="SM01323">
    <property type="entry name" value="YajC"/>
    <property type="match status" value="1"/>
</dbReference>
<evidence type="ECO:0000256" key="7">
    <source>
        <dbReference type="ARBA" id="ARBA00022927"/>
    </source>
</evidence>
<evidence type="ECO:0000256" key="1">
    <source>
        <dbReference type="ARBA" id="ARBA00004162"/>
    </source>
</evidence>
<sequence length="104" mass="11861">MNQAKEILTSLLPLLVLFAIFYFLIIRPQRTQAKKHKEMLDSLQKGDKIVSQGGLICEVIKPEANFFKVRLNEGLEVKLAKNYVAYKIDEELASNPISLKKEAQ</sequence>
<dbReference type="PANTHER" id="PTHR33909">
    <property type="entry name" value="SEC TRANSLOCON ACCESSORY COMPLEX SUBUNIT YAJC"/>
    <property type="match status" value="1"/>
</dbReference>
<accession>A0ABV7ZHG5</accession>
<evidence type="ECO:0000256" key="11">
    <source>
        <dbReference type="SAM" id="Phobius"/>
    </source>
</evidence>
<evidence type="ECO:0000256" key="4">
    <source>
        <dbReference type="ARBA" id="ARBA00022448"/>
    </source>
</evidence>
<comment type="similarity">
    <text evidence="2">Belongs to the YajC family.</text>
</comment>
<dbReference type="PANTHER" id="PTHR33909:SF1">
    <property type="entry name" value="SEC TRANSLOCON ACCESSORY COMPLEX SUBUNIT YAJC"/>
    <property type="match status" value="1"/>
</dbReference>
<keyword evidence="13" id="KW-1185">Reference proteome</keyword>
<dbReference type="InterPro" id="IPR003849">
    <property type="entry name" value="Preprotein_translocase_YajC"/>
</dbReference>
<dbReference type="Proteomes" id="UP001595783">
    <property type="component" value="Unassembled WGS sequence"/>
</dbReference>
<evidence type="ECO:0000256" key="6">
    <source>
        <dbReference type="ARBA" id="ARBA00022692"/>
    </source>
</evidence>
<keyword evidence="7" id="KW-0653">Protein transport</keyword>
<evidence type="ECO:0000256" key="10">
    <source>
        <dbReference type="ARBA" id="ARBA00023136"/>
    </source>
</evidence>
<evidence type="ECO:0000256" key="2">
    <source>
        <dbReference type="ARBA" id="ARBA00006742"/>
    </source>
</evidence>
<dbReference type="Pfam" id="PF02699">
    <property type="entry name" value="YajC"/>
    <property type="match status" value="1"/>
</dbReference>
<keyword evidence="5" id="KW-1003">Cell membrane</keyword>
<evidence type="ECO:0000256" key="9">
    <source>
        <dbReference type="ARBA" id="ARBA00023010"/>
    </source>
</evidence>
<organism evidence="12 13">
    <name type="scientific">Helicobacter baculiformis</name>
    <dbReference type="NCBI Taxonomy" id="427351"/>
    <lineage>
        <taxon>Bacteria</taxon>
        <taxon>Pseudomonadati</taxon>
        <taxon>Campylobacterota</taxon>
        <taxon>Epsilonproteobacteria</taxon>
        <taxon>Campylobacterales</taxon>
        <taxon>Helicobacteraceae</taxon>
        <taxon>Helicobacter</taxon>
    </lineage>
</organism>
<dbReference type="EMBL" id="JBHRZO010000037">
    <property type="protein sequence ID" value="MFC3848009.1"/>
    <property type="molecule type" value="Genomic_DNA"/>
</dbReference>
<name>A0ABV7ZHG5_9HELI</name>
<evidence type="ECO:0000256" key="5">
    <source>
        <dbReference type="ARBA" id="ARBA00022475"/>
    </source>
</evidence>
<feature type="transmembrane region" description="Helical" evidence="11">
    <location>
        <begin position="6"/>
        <end position="25"/>
    </location>
</feature>
<comment type="subcellular location">
    <subcellularLocation>
        <location evidence="1">Cell membrane</location>
        <topology evidence="1">Single-pass membrane protein</topology>
    </subcellularLocation>
</comment>
<keyword evidence="6 11" id="KW-0812">Transmembrane</keyword>
<keyword evidence="4" id="KW-0813">Transport</keyword>
<protein>
    <recommendedName>
        <fullName evidence="3">Sec translocon accessory complex subunit YajC</fullName>
    </recommendedName>
</protein>
<evidence type="ECO:0000313" key="13">
    <source>
        <dbReference type="Proteomes" id="UP001595783"/>
    </source>
</evidence>
<keyword evidence="9" id="KW-0811">Translocation</keyword>